<proteinExistence type="predicted"/>
<evidence type="ECO:0000313" key="1">
    <source>
        <dbReference type="EMBL" id="MBV7379588.1"/>
    </source>
</evidence>
<keyword evidence="2" id="KW-1185">Reference proteome</keyword>
<gene>
    <name evidence="1" type="ORF">KJP28_11675</name>
</gene>
<dbReference type="EMBL" id="JAHUZE010000002">
    <property type="protein sequence ID" value="MBV7379588.1"/>
    <property type="molecule type" value="Genomic_DNA"/>
</dbReference>
<dbReference type="RefSeq" id="WP_218392707.1">
    <property type="nucleotide sequence ID" value="NZ_JAHUZE010000002.1"/>
</dbReference>
<dbReference type="Proteomes" id="UP000756530">
    <property type="component" value="Unassembled WGS sequence"/>
</dbReference>
<accession>A0ABS6T2U5</accession>
<comment type="caution">
    <text evidence="1">The sequence shown here is derived from an EMBL/GenBank/DDBJ whole genome shotgun (WGS) entry which is preliminary data.</text>
</comment>
<name>A0ABS6T2U5_9RHOB</name>
<organism evidence="1 2">
    <name type="scientific">Maritimibacter dapengensis</name>
    <dbReference type="NCBI Taxonomy" id="2836868"/>
    <lineage>
        <taxon>Bacteria</taxon>
        <taxon>Pseudomonadati</taxon>
        <taxon>Pseudomonadota</taxon>
        <taxon>Alphaproteobacteria</taxon>
        <taxon>Rhodobacterales</taxon>
        <taxon>Roseobacteraceae</taxon>
        <taxon>Maritimibacter</taxon>
    </lineage>
</organism>
<evidence type="ECO:0008006" key="3">
    <source>
        <dbReference type="Google" id="ProtNLM"/>
    </source>
</evidence>
<protein>
    <recommendedName>
        <fullName evidence="3">Metallo-beta-lactamase domain-containing protein</fullName>
    </recommendedName>
</protein>
<reference evidence="1 2" key="1">
    <citation type="submission" date="2021-05" db="EMBL/GenBank/DDBJ databases">
        <title>Culturable bacteria isolated from Daya Bay.</title>
        <authorList>
            <person name="Zheng W."/>
            <person name="Yu S."/>
            <person name="Huang Y."/>
        </authorList>
    </citation>
    <scope>NUCLEOTIDE SEQUENCE [LARGE SCALE GENOMIC DNA]</scope>
    <source>
        <strain evidence="1 2">DP4N28-5</strain>
    </source>
</reference>
<sequence>MQPKIIHCADGFWNIRGSFKLGGILELGTHCSLVRLGDGRFVMLDSYTIPRELLAELDEITGGRDNVVAVINLHPFHTLHSEAMHRDFPNARHFGTSRHIRKYPDLGWEKTTTEDLVTGTEFAEDLDFSLPAGVELVPANENIHCGSILAYHQASKTIHVDDTFNLRGAKKGKPGKLSVHLTLGAALEDRPGAASDFRDWGASITERWSGAQRICVAHAGVMTAEKLGEPSVNVAMKAALQAAEKKLRKHEAKHG</sequence>
<evidence type="ECO:0000313" key="2">
    <source>
        <dbReference type="Proteomes" id="UP000756530"/>
    </source>
</evidence>